<dbReference type="RefSeq" id="WP_055725559.1">
    <property type="nucleotide sequence ID" value="NZ_KK088562.1"/>
</dbReference>
<organism evidence="13 14">
    <name type="scientific">Rubellimicrobium mesophilum DSM 19309</name>
    <dbReference type="NCBI Taxonomy" id="442562"/>
    <lineage>
        <taxon>Bacteria</taxon>
        <taxon>Pseudomonadati</taxon>
        <taxon>Pseudomonadota</taxon>
        <taxon>Alphaproteobacteria</taxon>
        <taxon>Rhodobacterales</taxon>
        <taxon>Roseobacteraceae</taxon>
        <taxon>Rubellimicrobium</taxon>
    </lineage>
</organism>
<dbReference type="HOGENOM" id="CLU_214404_1_0_5"/>
<proteinExistence type="inferred from homology"/>
<name>A0A017HRG8_9RHOB</name>
<keyword evidence="7 12" id="KW-0997">Cell inner membrane</keyword>
<evidence type="ECO:0000256" key="8">
    <source>
        <dbReference type="ARBA" id="ARBA00022692"/>
    </source>
</evidence>
<accession>A0A017HRG8</accession>
<dbReference type="EMBL" id="AOSK01000036">
    <property type="protein sequence ID" value="EYD77057.1"/>
    <property type="molecule type" value="Genomic_DNA"/>
</dbReference>
<comment type="caution">
    <text evidence="13">The sequence shown here is derived from an EMBL/GenBank/DDBJ whole genome shotgun (WGS) entry which is preliminary data.</text>
</comment>
<keyword evidence="11 12" id="KW-0472">Membrane</keyword>
<evidence type="ECO:0000256" key="2">
    <source>
        <dbReference type="ARBA" id="ARBA00004377"/>
    </source>
</evidence>
<evidence type="ECO:0000313" key="14">
    <source>
        <dbReference type="Proteomes" id="UP000019666"/>
    </source>
</evidence>
<dbReference type="GO" id="GO:0017004">
    <property type="term" value="P:cytochrome complex assembly"/>
    <property type="evidence" value="ECO:0007669"/>
    <property type="project" value="UniProtKB-KW"/>
</dbReference>
<protein>
    <recommendedName>
        <fullName evidence="4 12">Heme exporter protein D</fullName>
    </recommendedName>
</protein>
<gene>
    <name evidence="13" type="ORF">Rumeso_01316</name>
</gene>
<evidence type="ECO:0000313" key="13">
    <source>
        <dbReference type="EMBL" id="EYD77057.1"/>
    </source>
</evidence>
<dbReference type="Proteomes" id="UP000019666">
    <property type="component" value="Unassembled WGS sequence"/>
</dbReference>
<evidence type="ECO:0000256" key="10">
    <source>
        <dbReference type="ARBA" id="ARBA00022989"/>
    </source>
</evidence>
<comment type="similarity">
    <text evidence="3 12">Belongs to the CcmD/CycX/HelD family.</text>
</comment>
<keyword evidence="14" id="KW-1185">Reference proteome</keyword>
<keyword evidence="9 12" id="KW-0201">Cytochrome c-type biogenesis</keyword>
<dbReference type="Pfam" id="PF04995">
    <property type="entry name" value="CcmD"/>
    <property type="match status" value="1"/>
</dbReference>
<dbReference type="GO" id="GO:0005886">
    <property type="term" value="C:plasma membrane"/>
    <property type="evidence" value="ECO:0007669"/>
    <property type="project" value="UniProtKB-SubCell"/>
</dbReference>
<evidence type="ECO:0000256" key="12">
    <source>
        <dbReference type="RuleBase" id="RU363101"/>
    </source>
</evidence>
<comment type="function">
    <text evidence="1 12">Required for the export of heme to the periplasm for the biogenesis of c-type cytochromes.</text>
</comment>
<evidence type="ECO:0000256" key="11">
    <source>
        <dbReference type="ARBA" id="ARBA00023136"/>
    </source>
</evidence>
<keyword evidence="5 12" id="KW-0813">Transport</keyword>
<keyword evidence="6 12" id="KW-1003">Cell membrane</keyword>
<reference evidence="13 14" key="1">
    <citation type="submission" date="2013-02" db="EMBL/GenBank/DDBJ databases">
        <authorList>
            <person name="Fiebig A."/>
            <person name="Goeker M."/>
            <person name="Klenk H.-P.P."/>
        </authorList>
    </citation>
    <scope>NUCLEOTIDE SEQUENCE [LARGE SCALE GENOMIC DNA]</scope>
    <source>
        <strain evidence="13 14">DSM 19309</strain>
    </source>
</reference>
<sequence length="50" mass="5704">MTLELGKYASEVLSAYGVSLALLVGLSGWSWRRYRRVKAEMERVERGRDG</sequence>
<evidence type="ECO:0000256" key="9">
    <source>
        <dbReference type="ARBA" id="ARBA00022748"/>
    </source>
</evidence>
<evidence type="ECO:0000256" key="6">
    <source>
        <dbReference type="ARBA" id="ARBA00022475"/>
    </source>
</evidence>
<comment type="subcellular location">
    <subcellularLocation>
        <location evidence="2 12">Cell inner membrane</location>
        <topology evidence="2 12">Single-pass membrane protein</topology>
    </subcellularLocation>
</comment>
<dbReference type="AlphaFoldDB" id="A0A017HRG8"/>
<evidence type="ECO:0000256" key="5">
    <source>
        <dbReference type="ARBA" id="ARBA00022448"/>
    </source>
</evidence>
<dbReference type="GO" id="GO:0015886">
    <property type="term" value="P:heme transport"/>
    <property type="evidence" value="ECO:0007669"/>
    <property type="project" value="InterPro"/>
</dbReference>
<keyword evidence="8 12" id="KW-0812">Transmembrane</keyword>
<feature type="transmembrane region" description="Helical" evidence="12">
    <location>
        <begin position="12"/>
        <end position="31"/>
    </location>
</feature>
<dbReference type="NCBIfam" id="TIGR03141">
    <property type="entry name" value="cytochro_ccmD"/>
    <property type="match status" value="1"/>
</dbReference>
<evidence type="ECO:0000256" key="1">
    <source>
        <dbReference type="ARBA" id="ARBA00002442"/>
    </source>
</evidence>
<evidence type="ECO:0000256" key="3">
    <source>
        <dbReference type="ARBA" id="ARBA00008741"/>
    </source>
</evidence>
<evidence type="ECO:0000256" key="7">
    <source>
        <dbReference type="ARBA" id="ARBA00022519"/>
    </source>
</evidence>
<evidence type="ECO:0000256" key="4">
    <source>
        <dbReference type="ARBA" id="ARBA00016461"/>
    </source>
</evidence>
<keyword evidence="10 12" id="KW-1133">Transmembrane helix</keyword>
<dbReference type="InterPro" id="IPR007078">
    <property type="entry name" value="Haem_export_protD_CcmD"/>
</dbReference>